<reference evidence="1 2" key="1">
    <citation type="submission" date="2024-09" db="EMBL/GenBank/DDBJ databases">
        <authorList>
            <person name="Sun Q."/>
            <person name="Mori K."/>
        </authorList>
    </citation>
    <scope>NUCLEOTIDE SEQUENCE [LARGE SCALE GENOMIC DNA]</scope>
    <source>
        <strain evidence="1 2">JCM 9767</strain>
    </source>
</reference>
<dbReference type="Proteomes" id="UP001589753">
    <property type="component" value="Unassembled WGS sequence"/>
</dbReference>
<keyword evidence="2" id="KW-1185">Reference proteome</keyword>
<dbReference type="RefSeq" id="WP_366482997.1">
    <property type="nucleotide sequence ID" value="NZ_JBHMDI010000212.1"/>
</dbReference>
<proteinExistence type="predicted"/>
<protein>
    <submittedName>
        <fullName evidence="1">Uncharacterized protein</fullName>
    </submittedName>
</protein>
<evidence type="ECO:0000313" key="1">
    <source>
        <dbReference type="EMBL" id="MFB9352696.1"/>
    </source>
</evidence>
<organism evidence="1 2">
    <name type="scientific">Streptomyces heliomycini</name>
    <dbReference type="NCBI Taxonomy" id="284032"/>
    <lineage>
        <taxon>Bacteria</taxon>
        <taxon>Bacillati</taxon>
        <taxon>Actinomycetota</taxon>
        <taxon>Actinomycetes</taxon>
        <taxon>Kitasatosporales</taxon>
        <taxon>Streptomycetaceae</taxon>
        <taxon>Streptomyces</taxon>
    </lineage>
</organism>
<evidence type="ECO:0000313" key="2">
    <source>
        <dbReference type="Proteomes" id="UP001589753"/>
    </source>
</evidence>
<sequence length="61" mass="6485">MRRAGPTLPHRDAVTPVAGTPSVRVALRVHDQCARPLESTGLVMDAQEGAPVHEFTVQAAL</sequence>
<accession>A0ABV5LKK6</accession>
<comment type="caution">
    <text evidence="1">The sequence shown here is derived from an EMBL/GenBank/DDBJ whole genome shotgun (WGS) entry which is preliminary data.</text>
</comment>
<dbReference type="EMBL" id="JBHMDI010000212">
    <property type="protein sequence ID" value="MFB9352696.1"/>
    <property type="molecule type" value="Genomic_DNA"/>
</dbReference>
<name>A0ABV5LKK6_9ACTN</name>
<gene>
    <name evidence="1" type="ORF">ACFFUA_35750</name>
</gene>